<dbReference type="EMBL" id="JAQNDO010000001">
    <property type="protein sequence ID" value="MDC0746682.1"/>
    <property type="molecule type" value="Genomic_DNA"/>
</dbReference>
<dbReference type="EMBL" id="JAQNDO010000001">
    <property type="protein sequence ID" value="MDC0740136.1"/>
    <property type="molecule type" value="Genomic_DNA"/>
</dbReference>
<accession>A0ABT5EEE3</accession>
<evidence type="ECO:0000313" key="3">
    <source>
        <dbReference type="EMBL" id="MDC0746682.1"/>
    </source>
</evidence>
<keyword evidence="1" id="KW-0175">Coiled coil</keyword>
<comment type="caution">
    <text evidence="2">The sequence shown here is derived from an EMBL/GenBank/DDBJ whole genome shotgun (WGS) entry which is preliminary data.</text>
</comment>
<feature type="coiled-coil region" evidence="1">
    <location>
        <begin position="134"/>
        <end position="161"/>
    </location>
</feature>
<dbReference type="Proteomes" id="UP001221411">
    <property type="component" value="Unassembled WGS sequence"/>
</dbReference>
<organism evidence="2 4">
    <name type="scientific">Polyangium mundeleinium</name>
    <dbReference type="NCBI Taxonomy" id="2995306"/>
    <lineage>
        <taxon>Bacteria</taxon>
        <taxon>Pseudomonadati</taxon>
        <taxon>Myxococcota</taxon>
        <taxon>Polyangia</taxon>
        <taxon>Polyangiales</taxon>
        <taxon>Polyangiaceae</taxon>
        <taxon>Polyangium</taxon>
    </lineage>
</organism>
<evidence type="ECO:0000256" key="1">
    <source>
        <dbReference type="SAM" id="Coils"/>
    </source>
</evidence>
<evidence type="ECO:0000313" key="4">
    <source>
        <dbReference type="Proteomes" id="UP001221411"/>
    </source>
</evidence>
<protein>
    <submittedName>
        <fullName evidence="2">Uncharacterized protein</fullName>
    </submittedName>
</protein>
<keyword evidence="4" id="KW-1185">Reference proteome</keyword>
<evidence type="ECO:0000313" key="2">
    <source>
        <dbReference type="EMBL" id="MDC0740136.1"/>
    </source>
</evidence>
<dbReference type="RefSeq" id="WP_271915040.1">
    <property type="nucleotide sequence ID" value="NZ_JAQNDO010000001.1"/>
</dbReference>
<reference evidence="2 4" key="1">
    <citation type="submission" date="2022-11" db="EMBL/GenBank/DDBJ databases">
        <title>Minimal conservation of predation-associated metabolite biosynthetic gene clusters underscores biosynthetic potential of Myxococcota including descriptions for ten novel species: Archangium lansinium sp. nov., Myxococcus landrumus sp. nov., Nannocystis bai.</title>
        <authorList>
            <person name="Ahearne A."/>
            <person name="Stevens C."/>
            <person name="Dowd S."/>
        </authorList>
    </citation>
    <scope>NUCLEOTIDE SEQUENCE [LARGE SCALE GENOMIC DNA]</scope>
    <source>
        <strain evidence="2 4">RJM3</strain>
    </source>
</reference>
<name>A0ABT5EEE3_9BACT</name>
<sequence>MPASAELANPLLDGNLLPRQSFTRFAENCRHVANTFGQNFLLLTYRRSDGYEEQINVQELEKPRTGTYRARIKGDDRVAEAEFTAAADTTAHNRANFLDRSYQELIETLEHKYAIRAQENLDLETRLGEERKLRFQAEDAMRLAQRRAAELEAQLEEADDQVLDDSLIELIRGVFGDFTGWLERTEAARTALDVIEAHPEVATALQEQVPEVILLLAHAAGEHTGDDEDADASAEAGLQ</sequence>
<proteinExistence type="predicted"/>
<gene>
    <name evidence="2" type="ORF">POL67_02185</name>
    <name evidence="3" type="ORF">POL67_35470</name>
</gene>